<organism evidence="2 3">
    <name type="scientific">Roseimaritima multifibrata</name>
    <dbReference type="NCBI Taxonomy" id="1930274"/>
    <lineage>
        <taxon>Bacteria</taxon>
        <taxon>Pseudomonadati</taxon>
        <taxon>Planctomycetota</taxon>
        <taxon>Planctomycetia</taxon>
        <taxon>Pirellulales</taxon>
        <taxon>Pirellulaceae</taxon>
        <taxon>Roseimaritima</taxon>
    </lineage>
</organism>
<feature type="transmembrane region" description="Helical" evidence="1">
    <location>
        <begin position="136"/>
        <end position="155"/>
    </location>
</feature>
<keyword evidence="1" id="KW-0812">Transmembrane</keyword>
<feature type="transmembrane region" description="Helical" evidence="1">
    <location>
        <begin position="97"/>
        <end position="116"/>
    </location>
</feature>
<keyword evidence="3" id="KW-1185">Reference proteome</keyword>
<reference evidence="2 3" key="1">
    <citation type="submission" date="2019-02" db="EMBL/GenBank/DDBJ databases">
        <title>Deep-cultivation of Planctomycetes and their phenomic and genomic characterization uncovers novel biology.</title>
        <authorList>
            <person name="Wiegand S."/>
            <person name="Jogler M."/>
            <person name="Boedeker C."/>
            <person name="Pinto D."/>
            <person name="Vollmers J."/>
            <person name="Rivas-Marin E."/>
            <person name="Kohn T."/>
            <person name="Peeters S.H."/>
            <person name="Heuer A."/>
            <person name="Rast P."/>
            <person name="Oberbeckmann S."/>
            <person name="Bunk B."/>
            <person name="Jeske O."/>
            <person name="Meyerdierks A."/>
            <person name="Storesund J.E."/>
            <person name="Kallscheuer N."/>
            <person name="Luecker S."/>
            <person name="Lage O.M."/>
            <person name="Pohl T."/>
            <person name="Merkel B.J."/>
            <person name="Hornburger P."/>
            <person name="Mueller R.-W."/>
            <person name="Bruemmer F."/>
            <person name="Labrenz M."/>
            <person name="Spormann A.M."/>
            <person name="Op den Camp H."/>
            <person name="Overmann J."/>
            <person name="Amann R."/>
            <person name="Jetten M.S.M."/>
            <person name="Mascher T."/>
            <person name="Medema M.H."/>
            <person name="Devos D.P."/>
            <person name="Kaster A.-K."/>
            <person name="Ovreas L."/>
            <person name="Rohde M."/>
            <person name="Galperin M.Y."/>
            <person name="Jogler C."/>
        </authorList>
    </citation>
    <scope>NUCLEOTIDE SEQUENCE [LARGE SCALE GENOMIC DNA]</scope>
    <source>
        <strain evidence="2 3">FF011L</strain>
    </source>
</reference>
<evidence type="ECO:0000256" key="1">
    <source>
        <dbReference type="SAM" id="Phobius"/>
    </source>
</evidence>
<dbReference type="Proteomes" id="UP000320672">
    <property type="component" value="Chromosome"/>
</dbReference>
<dbReference type="EMBL" id="CP036262">
    <property type="protein sequence ID" value="QDS93540.1"/>
    <property type="molecule type" value="Genomic_DNA"/>
</dbReference>
<name>A0A517MF74_9BACT</name>
<dbReference type="AlphaFoldDB" id="A0A517MF74"/>
<sequence>MQFQCTSCGRQLEIPAEAANRSIRCPACMAVISAGVIDPAGGNDAAGPLSPEHPPTVDPLAVPANPYTAPIPSPDFGTYQTPIGVGGNYTGGRTDPVLYILPGVLMMCMAGIALLMNGLGLIGTMLNAPQLDAGDLVAALVWLGPGAAVNGFILIGGIQMIRRRSLVLCRIASILAVIPYFGICCVGNVPFGIWACVMVFSDNATRDFQ</sequence>
<keyword evidence="1" id="KW-0472">Membrane</keyword>
<protein>
    <submittedName>
        <fullName evidence="2">Uncharacterized protein</fullName>
    </submittedName>
</protein>
<proteinExistence type="predicted"/>
<evidence type="ECO:0000313" key="2">
    <source>
        <dbReference type="EMBL" id="QDS93540.1"/>
    </source>
</evidence>
<evidence type="ECO:0000313" key="3">
    <source>
        <dbReference type="Proteomes" id="UP000320672"/>
    </source>
</evidence>
<feature type="transmembrane region" description="Helical" evidence="1">
    <location>
        <begin position="167"/>
        <end position="200"/>
    </location>
</feature>
<dbReference type="KEGG" id="rml:FF011L_23100"/>
<accession>A0A517MF74</accession>
<gene>
    <name evidence="2" type="ORF">FF011L_23100</name>
</gene>
<keyword evidence="1" id="KW-1133">Transmembrane helix</keyword>